<organism evidence="2 3">
    <name type="scientific">Rhizoclosmatium globosum</name>
    <dbReference type="NCBI Taxonomy" id="329046"/>
    <lineage>
        <taxon>Eukaryota</taxon>
        <taxon>Fungi</taxon>
        <taxon>Fungi incertae sedis</taxon>
        <taxon>Chytridiomycota</taxon>
        <taxon>Chytridiomycota incertae sedis</taxon>
        <taxon>Chytridiomycetes</taxon>
        <taxon>Chytridiales</taxon>
        <taxon>Chytriomycetaceae</taxon>
        <taxon>Rhizoclosmatium</taxon>
    </lineage>
</organism>
<evidence type="ECO:0000313" key="3">
    <source>
        <dbReference type="Proteomes" id="UP000193642"/>
    </source>
</evidence>
<reference evidence="2 3" key="1">
    <citation type="submission" date="2016-07" db="EMBL/GenBank/DDBJ databases">
        <title>Pervasive Adenine N6-methylation of Active Genes in Fungi.</title>
        <authorList>
            <consortium name="DOE Joint Genome Institute"/>
            <person name="Mondo S.J."/>
            <person name="Dannebaum R.O."/>
            <person name="Kuo R.C."/>
            <person name="Labutti K."/>
            <person name="Haridas S."/>
            <person name="Kuo A."/>
            <person name="Salamov A."/>
            <person name="Ahrendt S.R."/>
            <person name="Lipzen A."/>
            <person name="Sullivan W."/>
            <person name="Andreopoulos W.B."/>
            <person name="Clum A."/>
            <person name="Lindquist E."/>
            <person name="Daum C."/>
            <person name="Ramamoorthy G.K."/>
            <person name="Gryganskyi A."/>
            <person name="Culley D."/>
            <person name="Magnuson J.K."/>
            <person name="James T.Y."/>
            <person name="O'Malley M.A."/>
            <person name="Stajich J.E."/>
            <person name="Spatafora J.W."/>
            <person name="Visel A."/>
            <person name="Grigoriev I.V."/>
        </authorList>
    </citation>
    <scope>NUCLEOTIDE SEQUENCE [LARGE SCALE GENOMIC DNA]</scope>
    <source>
        <strain evidence="2 3">JEL800</strain>
    </source>
</reference>
<keyword evidence="3" id="KW-1185">Reference proteome</keyword>
<dbReference type="CDD" id="cd12087">
    <property type="entry name" value="TM_EGFR-like"/>
    <property type="match status" value="1"/>
</dbReference>
<keyword evidence="1" id="KW-1133">Transmembrane helix</keyword>
<sequence>MQQTRDERDGAIDDILNKAQLKASSEDTTSPGCENQKCSVDQVFQINSRTAWQSAADTSCAPQWIKATLSEGHAVYSFSIQYGSLEPPPSVNQPNSNTLVVPEFMFMLQDKAGSMLDVTKSLACGSKVVNGTTIDVCKISWDDTTVATAASKAYGCQWTWTLSPKSAGKPCQMNIEEIILTGSVAGDGAQATSTSGPTLPLIPANPSVGSGNGQTQSQSQDQATSIGAIIGYVFLALVIGAVGGILFVRKRNLERRKRARRLLAENNQFNRYSHDETCLTSSR</sequence>
<dbReference type="AlphaFoldDB" id="A0A1Y2CX45"/>
<gene>
    <name evidence="2" type="ORF">BCR33DRAFT_762291</name>
</gene>
<evidence type="ECO:0000313" key="2">
    <source>
        <dbReference type="EMBL" id="ORY51609.1"/>
    </source>
</evidence>
<dbReference type="OrthoDB" id="2126657at2759"/>
<keyword evidence="1" id="KW-0472">Membrane</keyword>
<keyword evidence="1" id="KW-0812">Transmembrane</keyword>
<feature type="transmembrane region" description="Helical" evidence="1">
    <location>
        <begin position="226"/>
        <end position="248"/>
    </location>
</feature>
<evidence type="ECO:0000256" key="1">
    <source>
        <dbReference type="SAM" id="Phobius"/>
    </source>
</evidence>
<name>A0A1Y2CX45_9FUNG</name>
<accession>A0A1Y2CX45</accession>
<protein>
    <submittedName>
        <fullName evidence="2">Uncharacterized protein</fullName>
    </submittedName>
</protein>
<comment type="caution">
    <text evidence="2">The sequence shown here is derived from an EMBL/GenBank/DDBJ whole genome shotgun (WGS) entry which is preliminary data.</text>
</comment>
<proteinExistence type="predicted"/>
<dbReference type="EMBL" id="MCGO01000005">
    <property type="protein sequence ID" value="ORY51609.1"/>
    <property type="molecule type" value="Genomic_DNA"/>
</dbReference>
<dbReference type="Proteomes" id="UP000193642">
    <property type="component" value="Unassembled WGS sequence"/>
</dbReference>